<dbReference type="Proteomes" id="UP000518300">
    <property type="component" value="Unassembled WGS sequence"/>
</dbReference>
<reference evidence="1 2" key="1">
    <citation type="submission" date="2020-04" db="EMBL/GenBank/DDBJ databases">
        <title>Draft genome of Pyxidicoccus fallax type strain.</title>
        <authorList>
            <person name="Whitworth D.E."/>
        </authorList>
    </citation>
    <scope>NUCLEOTIDE SEQUENCE [LARGE SCALE GENOMIC DNA]</scope>
    <source>
        <strain evidence="1 2">DSM 14698</strain>
    </source>
</reference>
<proteinExistence type="predicted"/>
<comment type="caution">
    <text evidence="1">The sequence shown here is derived from an EMBL/GenBank/DDBJ whole genome shotgun (WGS) entry which is preliminary data.</text>
</comment>
<evidence type="ECO:0000313" key="1">
    <source>
        <dbReference type="EMBL" id="NMO23277.1"/>
    </source>
</evidence>
<protein>
    <submittedName>
        <fullName evidence="1">DUF3396 domain-containing protein</fullName>
    </submittedName>
</protein>
<keyword evidence="2" id="KW-1185">Reference proteome</keyword>
<evidence type="ECO:0000313" key="2">
    <source>
        <dbReference type="Proteomes" id="UP000518300"/>
    </source>
</evidence>
<dbReference type="EMBL" id="JABBJJ010000569">
    <property type="protein sequence ID" value="NMO23277.1"/>
    <property type="molecule type" value="Genomic_DNA"/>
</dbReference>
<gene>
    <name evidence="1" type="ORF">HG543_51710</name>
</gene>
<dbReference type="RefSeq" id="WP_169352377.1">
    <property type="nucleotide sequence ID" value="NZ_JABBJJ010000569.1"/>
</dbReference>
<name>A0A848LYT8_9BACT</name>
<organism evidence="1 2">
    <name type="scientific">Pyxidicoccus fallax</name>
    <dbReference type="NCBI Taxonomy" id="394095"/>
    <lineage>
        <taxon>Bacteria</taxon>
        <taxon>Pseudomonadati</taxon>
        <taxon>Myxococcota</taxon>
        <taxon>Myxococcia</taxon>
        <taxon>Myxococcales</taxon>
        <taxon>Cystobacterineae</taxon>
        <taxon>Myxococcaceae</taxon>
        <taxon>Pyxidicoccus</taxon>
    </lineage>
</organism>
<sequence>MSTTSALEPLTRTLKLKGRDFVLIRPGLTLTLYMDAPLHECAPRCADAVSAYVEHVGPDVFKTYLTDNGYFRPMTPRQLAKDLRNLRNLPADAEDYRVVYSQGDESGVGTHAVYLEAATQDDAGEVQLLRLEFPPPPSDEDAWVEPFIDFVCRIANLVPFQSGNAGLAFKHSWVLESEARKAINQLLPRYHGFDPSFDALRFYMRGRSFGAHWLTLLGTDLVQKLGGQEAIRSALPRAELRPLNQGLVIRAARWPPLGDVNRQGRDIGCLPDVARLLRPIRFEASGLGQPREVFDATVWLARFDDKDSQPWEAR</sequence>
<accession>A0A848LYT8</accession>
<dbReference type="Pfam" id="PF11876">
    <property type="entry name" value="TsiV"/>
    <property type="match status" value="1"/>
</dbReference>
<dbReference type="AlphaFoldDB" id="A0A848LYT8"/>
<dbReference type="InterPro" id="IPR021815">
    <property type="entry name" value="TsiV"/>
</dbReference>